<organism evidence="3 4">
    <name type="scientific">Ilex paraguariensis</name>
    <name type="common">yerba mate</name>
    <dbReference type="NCBI Taxonomy" id="185542"/>
    <lineage>
        <taxon>Eukaryota</taxon>
        <taxon>Viridiplantae</taxon>
        <taxon>Streptophyta</taxon>
        <taxon>Embryophyta</taxon>
        <taxon>Tracheophyta</taxon>
        <taxon>Spermatophyta</taxon>
        <taxon>Magnoliopsida</taxon>
        <taxon>eudicotyledons</taxon>
        <taxon>Gunneridae</taxon>
        <taxon>Pentapetalae</taxon>
        <taxon>asterids</taxon>
        <taxon>campanulids</taxon>
        <taxon>Aquifoliales</taxon>
        <taxon>Aquifoliaceae</taxon>
        <taxon>Ilex</taxon>
    </lineage>
</organism>
<dbReference type="InterPro" id="IPR002885">
    <property type="entry name" value="PPR_rpt"/>
</dbReference>
<feature type="repeat" description="PPR" evidence="2">
    <location>
        <begin position="484"/>
        <end position="518"/>
    </location>
</feature>
<dbReference type="FunFam" id="1.25.40.10:FF:000031">
    <property type="entry name" value="Pentatricopeptide repeat-containing protein mitochondrial"/>
    <property type="match status" value="1"/>
</dbReference>
<dbReference type="AlphaFoldDB" id="A0ABC8SH69"/>
<evidence type="ECO:0008006" key="5">
    <source>
        <dbReference type="Google" id="ProtNLM"/>
    </source>
</evidence>
<keyword evidence="1" id="KW-0677">Repeat</keyword>
<evidence type="ECO:0000256" key="1">
    <source>
        <dbReference type="ARBA" id="ARBA00022737"/>
    </source>
</evidence>
<comment type="caution">
    <text evidence="3">The sequence shown here is derived from an EMBL/GenBank/DDBJ whole genome shotgun (WGS) entry which is preliminary data.</text>
</comment>
<sequence>MASLPIVTTPKLHVPQPKPIGSSKFTQTNLIKLQESDKSHQTLFSSYFKHISSLCKDGQIQEAVDHLSDMEYENLPIGPQFYGELLQGCVYERNLLLGQQFHAKIIKNGECIAKNEYIETKLVIFYAKCDVFDVAIHLFRRLRTQNAFSWAAITGLYSRMDLCEEALLGFCEMIENGVLADNFVVPNVLKACGSLQYLGFGKGVHGYVVKLGFEDCDFVASSLVDMYGKCGVLRDAREVFDNMVDRNVVAWNSMIASHVKNGMNEDAITVFYHMRMEGIEPSHVTLVSLLSAAANLRAVKDGKQGHALSIVIGLNLNDILGSAIINFYSKVGLVQDAELVFSRMVDKDVVTWNLLISCYMQHGQIENALNLCRLMRLEGFRFDSVTLASIVSASADTSDIQLGKKGHCYCIRNNLETDVVVASTIVDMYANCGRIADARLVFDSTMHKDLVLWNTLLGSYAELGLSGETLKLFYQMQLEGVPPNVISWNSVILGFLRNGQVDEAIDMLSQMQYLGVEPNLITYTTLVTGLAQNGFGSEAIMLFQQMLNAGIRPNIVSIVGALSACTSIASLQCGRIIHGYIVRQELPLSISVATSLLDMYAKCGNMHQAKMVFDATVTKELPLYNTMISAYALHGCTDEALALFKHLENEGIKPDSITFTNVLSSCNHTGLVNEGLDIFGDMVSVYNVKPSLQHYGSMLQAGGIKLHN</sequence>
<reference evidence="3 4" key="1">
    <citation type="submission" date="2024-02" db="EMBL/GenBank/DDBJ databases">
        <authorList>
            <person name="Vignale AGUSTIN F."/>
            <person name="Sosa J E."/>
            <person name="Modenutti C."/>
        </authorList>
    </citation>
    <scope>NUCLEOTIDE SEQUENCE [LARGE SCALE GENOMIC DNA]</scope>
</reference>
<evidence type="ECO:0000313" key="4">
    <source>
        <dbReference type="Proteomes" id="UP001642360"/>
    </source>
</evidence>
<dbReference type="EMBL" id="CAUOFW020002525">
    <property type="protein sequence ID" value="CAK9154434.1"/>
    <property type="molecule type" value="Genomic_DNA"/>
</dbReference>
<protein>
    <recommendedName>
        <fullName evidence="5">Chlororespiratory reduction 21</fullName>
    </recommendedName>
</protein>
<evidence type="ECO:0000313" key="3">
    <source>
        <dbReference type="EMBL" id="CAK9154434.1"/>
    </source>
</evidence>
<feature type="repeat" description="PPR" evidence="2">
    <location>
        <begin position="620"/>
        <end position="654"/>
    </location>
</feature>
<dbReference type="FunFam" id="1.25.40.10:FF:000196">
    <property type="entry name" value="Pentatricopeptide repeat-containing protein At4g14850"/>
    <property type="match status" value="1"/>
</dbReference>
<dbReference type="FunFam" id="1.25.40.10:FF:000646">
    <property type="entry name" value="Pentatricopeptide repeat-containing protein, chloroplastic"/>
    <property type="match status" value="1"/>
</dbReference>
<dbReference type="Proteomes" id="UP001642360">
    <property type="component" value="Unassembled WGS sequence"/>
</dbReference>
<dbReference type="PANTHER" id="PTHR47926">
    <property type="entry name" value="PENTATRICOPEPTIDE REPEAT-CONTAINING PROTEIN"/>
    <property type="match status" value="1"/>
</dbReference>
<proteinExistence type="predicted"/>
<feature type="repeat" description="PPR" evidence="2">
    <location>
        <begin position="348"/>
        <end position="382"/>
    </location>
</feature>
<feature type="repeat" description="PPR" evidence="2">
    <location>
        <begin position="247"/>
        <end position="281"/>
    </location>
</feature>
<dbReference type="NCBIfam" id="TIGR00756">
    <property type="entry name" value="PPR"/>
    <property type="match status" value="7"/>
</dbReference>
<dbReference type="Pfam" id="PF13041">
    <property type="entry name" value="PPR_2"/>
    <property type="match status" value="4"/>
</dbReference>
<accession>A0ABC8SH69</accession>
<dbReference type="Gene3D" id="1.25.40.10">
    <property type="entry name" value="Tetratricopeptide repeat domain"/>
    <property type="match status" value="5"/>
</dbReference>
<dbReference type="InterPro" id="IPR046960">
    <property type="entry name" value="PPR_At4g14850-like_plant"/>
</dbReference>
<keyword evidence="4" id="KW-1185">Reference proteome</keyword>
<gene>
    <name evidence="3" type="ORF">ILEXP_LOCUS22752</name>
</gene>
<dbReference type="PROSITE" id="PS51375">
    <property type="entry name" value="PPR"/>
    <property type="match status" value="6"/>
</dbReference>
<feature type="repeat" description="PPR" evidence="2">
    <location>
        <begin position="519"/>
        <end position="553"/>
    </location>
</feature>
<evidence type="ECO:0000256" key="2">
    <source>
        <dbReference type="PROSITE-ProRule" id="PRU00708"/>
    </source>
</evidence>
<dbReference type="FunFam" id="1.25.40.10:FF:000380">
    <property type="entry name" value="Pentatricopeptide repeat-containing protein, chloroplastic"/>
    <property type="match status" value="1"/>
</dbReference>
<dbReference type="InterPro" id="IPR011990">
    <property type="entry name" value="TPR-like_helical_dom_sf"/>
</dbReference>
<dbReference type="PANTHER" id="PTHR47926:SF386">
    <property type="entry name" value="PENTATRICOPEPTIDE REPEAT-CONTAINING PROTEIN"/>
    <property type="match status" value="1"/>
</dbReference>
<feature type="repeat" description="PPR" evidence="2">
    <location>
        <begin position="449"/>
        <end position="483"/>
    </location>
</feature>
<name>A0ABC8SH69_9AQUA</name>
<dbReference type="Pfam" id="PF01535">
    <property type="entry name" value="PPR"/>
    <property type="match status" value="4"/>
</dbReference>